<name>A0A6J5RK48_9CAUD</name>
<accession>A0A6J5RK48</accession>
<dbReference type="EMBL" id="LR797271">
    <property type="protein sequence ID" value="CAB4197339.1"/>
    <property type="molecule type" value="Genomic_DNA"/>
</dbReference>
<reference evidence="1" key="1">
    <citation type="submission" date="2020-05" db="EMBL/GenBank/DDBJ databases">
        <authorList>
            <person name="Chiriac C."/>
            <person name="Salcher M."/>
            <person name="Ghai R."/>
            <person name="Kavagutti S V."/>
        </authorList>
    </citation>
    <scope>NUCLEOTIDE SEQUENCE</scope>
</reference>
<protein>
    <submittedName>
        <fullName evidence="1">Uncharacterized protein</fullName>
    </submittedName>
</protein>
<proteinExistence type="predicted"/>
<gene>
    <name evidence="1" type="ORF">UFOVP1309_7</name>
</gene>
<evidence type="ECO:0000313" key="1">
    <source>
        <dbReference type="EMBL" id="CAB4197339.1"/>
    </source>
</evidence>
<sequence>MAKLPHPVKTWHQYGEIIGHWDKSQILAYGQECASEARKESIDLRKELARYKEREKTMGFNQS</sequence>
<organism evidence="1">
    <name type="scientific">uncultured Caudovirales phage</name>
    <dbReference type="NCBI Taxonomy" id="2100421"/>
    <lineage>
        <taxon>Viruses</taxon>
        <taxon>Duplodnaviria</taxon>
        <taxon>Heunggongvirae</taxon>
        <taxon>Uroviricota</taxon>
        <taxon>Caudoviricetes</taxon>
        <taxon>Peduoviridae</taxon>
        <taxon>Maltschvirus</taxon>
        <taxon>Maltschvirus maltsch</taxon>
    </lineage>
</organism>